<gene>
    <name evidence="2" type="ORF">FS935_05445</name>
</gene>
<dbReference type="InterPro" id="IPR023210">
    <property type="entry name" value="NADP_OxRdtase_dom"/>
</dbReference>
<evidence type="ECO:0000313" key="2">
    <source>
        <dbReference type="EMBL" id="TXC91830.1"/>
    </source>
</evidence>
<keyword evidence="3" id="KW-1185">Reference proteome</keyword>
<dbReference type="AlphaFoldDB" id="A0A5C6W3B1"/>
<dbReference type="PRINTS" id="PR00069">
    <property type="entry name" value="ALDKETRDTASE"/>
</dbReference>
<reference evidence="2 3" key="1">
    <citation type="journal article" date="2005" name="Int. J. Syst. Evol. Microbiol.">
        <title>Bacillus litoralis sp. nov., isolated from a tidal flat of the Yellow Sea in Korea.</title>
        <authorList>
            <person name="Yoon J.H."/>
            <person name="Oh T.K."/>
        </authorList>
    </citation>
    <scope>NUCLEOTIDE SEQUENCE [LARGE SCALE GENOMIC DNA]</scope>
    <source>
        <strain evidence="2 3">SW-211</strain>
    </source>
</reference>
<name>A0A5C6W3B1_9BACI</name>
<dbReference type="EMBL" id="VOQF01000003">
    <property type="protein sequence ID" value="TXC91830.1"/>
    <property type="molecule type" value="Genomic_DNA"/>
</dbReference>
<comment type="caution">
    <text evidence="2">The sequence shown here is derived from an EMBL/GenBank/DDBJ whole genome shotgun (WGS) entry which is preliminary data.</text>
</comment>
<dbReference type="InterPro" id="IPR020471">
    <property type="entry name" value="AKR"/>
</dbReference>
<sequence length="326" mass="36599">MKSIMPLQKREITSSRLILGCMGFGGGWNSDPITSEDILKAEKAIDAAQAIGITMFDHADIYTMGKAEKVFGEILNTRPSLRENMVIQSKCGIRFQDELGPQRYDFSKNHILSSVDAILGRLHTEYIDILLLHRPDPLIEPEVVAEAFEELKTSGKVRHFGVSNMSSAQIKLIEAYSSEQMIVNQLEMSLRRNDFVEQGILVNQKAGNSVNFADGIMEHSRLENIQLQAWSPLANGMYTGRKLDNLSEADLKTIELVEKMANEKNTTKEAIVLGWLMRHPASIQPVIGTTNPERISNCAEAVHQSEDMTREEWYSLFTSARGQKMP</sequence>
<proteinExistence type="predicted"/>
<evidence type="ECO:0000259" key="1">
    <source>
        <dbReference type="Pfam" id="PF00248"/>
    </source>
</evidence>
<dbReference type="SUPFAM" id="SSF51430">
    <property type="entry name" value="NAD(P)-linked oxidoreductase"/>
    <property type="match status" value="1"/>
</dbReference>
<dbReference type="InterPro" id="IPR036812">
    <property type="entry name" value="NAD(P)_OxRdtase_dom_sf"/>
</dbReference>
<dbReference type="Proteomes" id="UP000321363">
    <property type="component" value="Unassembled WGS sequence"/>
</dbReference>
<feature type="domain" description="NADP-dependent oxidoreductase" evidence="1">
    <location>
        <begin position="16"/>
        <end position="303"/>
    </location>
</feature>
<accession>A0A5C6W3B1</accession>
<dbReference type="Gene3D" id="3.20.20.100">
    <property type="entry name" value="NADP-dependent oxidoreductase domain"/>
    <property type="match status" value="1"/>
</dbReference>
<protein>
    <submittedName>
        <fullName evidence="2">Aldo/keto reductase</fullName>
    </submittedName>
</protein>
<dbReference type="GO" id="GO:0016491">
    <property type="term" value="F:oxidoreductase activity"/>
    <property type="evidence" value="ECO:0007669"/>
    <property type="project" value="InterPro"/>
</dbReference>
<dbReference type="PANTHER" id="PTHR43364">
    <property type="entry name" value="NADH-SPECIFIC METHYLGLYOXAL REDUCTASE-RELATED"/>
    <property type="match status" value="1"/>
</dbReference>
<dbReference type="PANTHER" id="PTHR43364:SF1">
    <property type="entry name" value="OXIDOREDUCTASE YDHF"/>
    <property type="match status" value="1"/>
</dbReference>
<dbReference type="CDD" id="cd19092">
    <property type="entry name" value="AKR_BsYcsN_EcYdhF-like"/>
    <property type="match status" value="1"/>
</dbReference>
<dbReference type="OrthoDB" id="9773828at2"/>
<dbReference type="Pfam" id="PF00248">
    <property type="entry name" value="Aldo_ket_red"/>
    <property type="match status" value="1"/>
</dbReference>
<dbReference type="GO" id="GO:0005829">
    <property type="term" value="C:cytosol"/>
    <property type="evidence" value="ECO:0007669"/>
    <property type="project" value="TreeGrafter"/>
</dbReference>
<evidence type="ECO:0000313" key="3">
    <source>
        <dbReference type="Proteomes" id="UP000321363"/>
    </source>
</evidence>
<organism evidence="2 3">
    <name type="scientific">Metabacillus litoralis</name>
    <dbReference type="NCBI Taxonomy" id="152268"/>
    <lineage>
        <taxon>Bacteria</taxon>
        <taxon>Bacillati</taxon>
        <taxon>Bacillota</taxon>
        <taxon>Bacilli</taxon>
        <taxon>Bacillales</taxon>
        <taxon>Bacillaceae</taxon>
        <taxon>Metabacillus</taxon>
    </lineage>
</organism>
<dbReference type="InterPro" id="IPR050523">
    <property type="entry name" value="AKR_Detox_Biosynth"/>
</dbReference>
<dbReference type="RefSeq" id="WP_146946576.1">
    <property type="nucleotide sequence ID" value="NZ_VOQF01000003.1"/>
</dbReference>